<dbReference type="RefSeq" id="WP_090145948.1">
    <property type="nucleotide sequence ID" value="NZ_FNAN01000001.1"/>
</dbReference>
<proteinExistence type="predicted"/>
<reference evidence="4" key="1">
    <citation type="submission" date="2016-10" db="EMBL/GenBank/DDBJ databases">
        <authorList>
            <person name="Varghese N."/>
            <person name="Submissions S."/>
        </authorList>
    </citation>
    <scope>NUCLEOTIDE SEQUENCE [LARGE SCALE GENOMIC DNA]</scope>
    <source>
        <strain evidence="4">DSM 25329</strain>
    </source>
</reference>
<evidence type="ECO:0000313" key="3">
    <source>
        <dbReference type="EMBL" id="SDD54290.1"/>
    </source>
</evidence>
<dbReference type="InterPro" id="IPR029039">
    <property type="entry name" value="Flavoprotein-like_sf"/>
</dbReference>
<dbReference type="Proteomes" id="UP000198748">
    <property type="component" value="Unassembled WGS sequence"/>
</dbReference>
<accession>A0A1G6VKY9</accession>
<sequence length="199" mass="22027">MKKVTISIVYHSRGGHTERLARQLAGAMTTECSVVNLVDVSRVSACLDLLHDSDTIVFGSPTYFGNVSAEFKHFMELTGGFWYKQPWKDKLAAGFTLSSTSNGDKLNTLESIMLFACQHSMNWISLGILPRFLNNEQTEGQNRLASYIGLMEQCDNGDSIINTQHPGDLLTAELFARRIVEVTVRYKAGSSMGLQPVNS</sequence>
<gene>
    <name evidence="3" type="ORF">SAMN04487996_101276</name>
</gene>
<keyword evidence="4" id="KW-1185">Reference proteome</keyword>
<evidence type="ECO:0000256" key="1">
    <source>
        <dbReference type="ARBA" id="ARBA00001917"/>
    </source>
</evidence>
<dbReference type="Pfam" id="PF03358">
    <property type="entry name" value="FMN_red"/>
    <property type="match status" value="1"/>
</dbReference>
<dbReference type="STRING" id="659014.SAMN04487996_101276"/>
<dbReference type="GO" id="GO:0016020">
    <property type="term" value="C:membrane"/>
    <property type="evidence" value="ECO:0007669"/>
    <property type="project" value="TreeGrafter"/>
</dbReference>
<dbReference type="GO" id="GO:0009055">
    <property type="term" value="F:electron transfer activity"/>
    <property type="evidence" value="ECO:0007669"/>
    <property type="project" value="InterPro"/>
</dbReference>
<dbReference type="PANTHER" id="PTHR30546:SF23">
    <property type="entry name" value="FLAVOPROTEIN-LIKE PROTEIN YCP4-RELATED"/>
    <property type="match status" value="1"/>
</dbReference>
<dbReference type="PROSITE" id="PS00201">
    <property type="entry name" value="FLAVODOXIN"/>
    <property type="match status" value="1"/>
</dbReference>
<dbReference type="Gene3D" id="3.40.50.360">
    <property type="match status" value="1"/>
</dbReference>
<name>A0A1G6VKY9_9BACT</name>
<dbReference type="GO" id="GO:0003955">
    <property type="term" value="F:NAD(P)H dehydrogenase (quinone) activity"/>
    <property type="evidence" value="ECO:0007669"/>
    <property type="project" value="TreeGrafter"/>
</dbReference>
<dbReference type="EMBL" id="FNAN01000001">
    <property type="protein sequence ID" value="SDD54290.1"/>
    <property type="molecule type" value="Genomic_DNA"/>
</dbReference>
<dbReference type="GO" id="GO:0010181">
    <property type="term" value="F:FMN binding"/>
    <property type="evidence" value="ECO:0007669"/>
    <property type="project" value="InterPro"/>
</dbReference>
<dbReference type="PROSITE" id="PS50902">
    <property type="entry name" value="FLAVODOXIN_LIKE"/>
    <property type="match status" value="1"/>
</dbReference>
<evidence type="ECO:0000259" key="2">
    <source>
        <dbReference type="PROSITE" id="PS50902"/>
    </source>
</evidence>
<dbReference type="InterPro" id="IPR008254">
    <property type="entry name" value="Flavodoxin/NO_synth"/>
</dbReference>
<dbReference type="InterPro" id="IPR005025">
    <property type="entry name" value="FMN_Rdtase-like_dom"/>
</dbReference>
<organism evidence="3 4">
    <name type="scientific">Dyadobacter soli</name>
    <dbReference type="NCBI Taxonomy" id="659014"/>
    <lineage>
        <taxon>Bacteria</taxon>
        <taxon>Pseudomonadati</taxon>
        <taxon>Bacteroidota</taxon>
        <taxon>Cytophagia</taxon>
        <taxon>Cytophagales</taxon>
        <taxon>Spirosomataceae</taxon>
        <taxon>Dyadobacter</taxon>
    </lineage>
</organism>
<evidence type="ECO:0000313" key="4">
    <source>
        <dbReference type="Proteomes" id="UP000198748"/>
    </source>
</evidence>
<protein>
    <submittedName>
        <fullName evidence="3">Multimeric flavodoxin WrbA</fullName>
    </submittedName>
</protein>
<dbReference type="AlphaFoldDB" id="A0A1G6VKY9"/>
<dbReference type="InterPro" id="IPR001226">
    <property type="entry name" value="Flavodoxin_CS"/>
</dbReference>
<dbReference type="OrthoDB" id="9806350at2"/>
<feature type="domain" description="Flavodoxin-like" evidence="2">
    <location>
        <begin position="6"/>
        <end position="180"/>
    </location>
</feature>
<comment type="cofactor">
    <cofactor evidence="1">
        <name>FMN</name>
        <dbReference type="ChEBI" id="CHEBI:58210"/>
    </cofactor>
</comment>
<dbReference type="PANTHER" id="PTHR30546">
    <property type="entry name" value="FLAVODOXIN-RELATED PROTEIN WRBA-RELATED"/>
    <property type="match status" value="1"/>
</dbReference>
<dbReference type="SUPFAM" id="SSF52218">
    <property type="entry name" value="Flavoproteins"/>
    <property type="match status" value="1"/>
</dbReference>